<dbReference type="InterPro" id="IPR042101">
    <property type="entry name" value="SRP54_N_sf"/>
</dbReference>
<evidence type="ECO:0000256" key="1">
    <source>
        <dbReference type="ARBA" id="ARBA00004413"/>
    </source>
</evidence>
<dbReference type="SUPFAM" id="SSF52540">
    <property type="entry name" value="P-loop containing nucleoside triphosphate hydrolases"/>
    <property type="match status" value="1"/>
</dbReference>
<dbReference type="GO" id="GO:0005525">
    <property type="term" value="F:GTP binding"/>
    <property type="evidence" value="ECO:0007669"/>
    <property type="project" value="UniProtKB-KW"/>
</dbReference>
<accession>A0A6J6DEZ5</accession>
<dbReference type="FunFam" id="3.40.50.300:FF:000053">
    <property type="entry name" value="Signal recognition particle receptor FtsY"/>
    <property type="match status" value="1"/>
</dbReference>
<dbReference type="PANTHER" id="PTHR43134">
    <property type="entry name" value="SIGNAL RECOGNITION PARTICLE RECEPTOR SUBUNIT ALPHA"/>
    <property type="match status" value="1"/>
</dbReference>
<proteinExistence type="inferred from homology"/>
<dbReference type="SUPFAM" id="SSF47364">
    <property type="entry name" value="Domain of the SRP/SRP receptor G-proteins"/>
    <property type="match status" value="1"/>
</dbReference>
<dbReference type="AlphaFoldDB" id="A0A6J6DEZ5"/>
<dbReference type="InterPro" id="IPR004390">
    <property type="entry name" value="SR_rcpt_FtsY"/>
</dbReference>
<dbReference type="HAMAP" id="MF_00920">
    <property type="entry name" value="FtsY"/>
    <property type="match status" value="1"/>
</dbReference>
<dbReference type="Gene3D" id="3.40.50.300">
    <property type="entry name" value="P-loop containing nucleotide triphosphate hydrolases"/>
    <property type="match status" value="1"/>
</dbReference>
<keyword evidence="7" id="KW-0342">GTP-binding</keyword>
<dbReference type="InterPro" id="IPR036225">
    <property type="entry name" value="SRP/SRP_N"/>
</dbReference>
<dbReference type="EMBL" id="CAEZST010000002">
    <property type="protein sequence ID" value="CAB4540047.1"/>
    <property type="molecule type" value="Genomic_DNA"/>
</dbReference>
<name>A0A6J6DEZ5_9ZZZZ</name>
<dbReference type="GO" id="GO:0005047">
    <property type="term" value="F:signal recognition particle binding"/>
    <property type="evidence" value="ECO:0007669"/>
    <property type="project" value="TreeGrafter"/>
</dbReference>
<dbReference type="SMART" id="SM00382">
    <property type="entry name" value="AAA"/>
    <property type="match status" value="1"/>
</dbReference>
<feature type="domain" description="SRP54-type proteins GTP-binding" evidence="10">
    <location>
        <begin position="277"/>
        <end position="290"/>
    </location>
</feature>
<gene>
    <name evidence="11" type="ORF">UFOPK1503_00163</name>
    <name evidence="12" type="ORF">UFOPK1693_00005</name>
</gene>
<reference evidence="12" key="1">
    <citation type="submission" date="2020-05" db="EMBL/GenBank/DDBJ databases">
        <authorList>
            <person name="Chiriac C."/>
            <person name="Salcher M."/>
            <person name="Ghai R."/>
            <person name="Kavagutti S V."/>
        </authorList>
    </citation>
    <scope>NUCLEOTIDE SEQUENCE</scope>
</reference>
<dbReference type="InterPro" id="IPR003593">
    <property type="entry name" value="AAA+_ATPase"/>
</dbReference>
<protein>
    <submittedName>
        <fullName evidence="12">Unannotated protein</fullName>
    </submittedName>
</protein>
<keyword evidence="3" id="KW-1003">Cell membrane</keyword>
<keyword evidence="9" id="KW-0675">Receptor</keyword>
<sequence length="305" mass="33109">MFPFLRRNRKSEQVEQVELPTRSITSAIRSLFPKKIELDDLEEILIRADFGAQASEQITGELKQLAKHLGPTEDSALRVLLRDLLTEKLTREDSALNLKGESFPYVFLVVGVNGVGKTTTIGKLAKWLSDGGWHVVIGAADTFRAAAVDQLETWAKRAGAKLVKPQTHGQDPASVAYQAVEQAVTERADIVIIDTAGRLQNKKDLMDELNKITRSIQKQGLVSEVLLVLDATMGQNALSQARAFAEAADVTGIVLTKLDGSAKGGIAYAIQQQLNIPIKLVGVGEGQDDFAFFSPKDFATGLVAN</sequence>
<organism evidence="12">
    <name type="scientific">freshwater metagenome</name>
    <dbReference type="NCBI Taxonomy" id="449393"/>
    <lineage>
        <taxon>unclassified sequences</taxon>
        <taxon>metagenomes</taxon>
        <taxon>ecological metagenomes</taxon>
    </lineage>
</organism>
<dbReference type="PANTHER" id="PTHR43134:SF1">
    <property type="entry name" value="SIGNAL RECOGNITION PARTICLE RECEPTOR SUBUNIT ALPHA"/>
    <property type="match status" value="1"/>
</dbReference>
<dbReference type="PROSITE" id="PS00300">
    <property type="entry name" value="SRP54"/>
    <property type="match status" value="1"/>
</dbReference>
<evidence type="ECO:0000256" key="6">
    <source>
        <dbReference type="ARBA" id="ARBA00022801"/>
    </source>
</evidence>
<keyword evidence="4" id="KW-0963">Cytoplasm</keyword>
<evidence type="ECO:0000256" key="5">
    <source>
        <dbReference type="ARBA" id="ARBA00022741"/>
    </source>
</evidence>
<evidence type="ECO:0000256" key="8">
    <source>
        <dbReference type="ARBA" id="ARBA00023136"/>
    </source>
</evidence>
<evidence type="ECO:0000256" key="9">
    <source>
        <dbReference type="ARBA" id="ARBA00023170"/>
    </source>
</evidence>
<comment type="subcellular location">
    <subcellularLocation>
        <location evidence="1">Cell membrane</location>
        <topology evidence="1">Peripheral membrane protein</topology>
        <orientation evidence="1">Cytoplasmic side</orientation>
    </subcellularLocation>
</comment>
<dbReference type="InterPro" id="IPR000897">
    <property type="entry name" value="SRP54_GTPase_dom"/>
</dbReference>
<dbReference type="Gene3D" id="1.20.120.140">
    <property type="entry name" value="Signal recognition particle SRP54, nucleotide-binding domain"/>
    <property type="match status" value="1"/>
</dbReference>
<evidence type="ECO:0000256" key="2">
    <source>
        <dbReference type="ARBA" id="ARBA00008531"/>
    </source>
</evidence>
<evidence type="ECO:0000313" key="12">
    <source>
        <dbReference type="EMBL" id="CAB4560853.1"/>
    </source>
</evidence>
<evidence type="ECO:0000256" key="7">
    <source>
        <dbReference type="ARBA" id="ARBA00023134"/>
    </source>
</evidence>
<dbReference type="Pfam" id="PF00448">
    <property type="entry name" value="SRP54"/>
    <property type="match status" value="1"/>
</dbReference>
<dbReference type="GO" id="GO:0005886">
    <property type="term" value="C:plasma membrane"/>
    <property type="evidence" value="ECO:0007669"/>
    <property type="project" value="UniProtKB-SubCell"/>
</dbReference>
<dbReference type="NCBIfam" id="TIGR00064">
    <property type="entry name" value="ftsY"/>
    <property type="match status" value="1"/>
</dbReference>
<keyword evidence="5" id="KW-0547">Nucleotide-binding</keyword>
<dbReference type="GO" id="GO:0006614">
    <property type="term" value="P:SRP-dependent cotranslational protein targeting to membrane"/>
    <property type="evidence" value="ECO:0007669"/>
    <property type="project" value="InterPro"/>
</dbReference>
<dbReference type="InterPro" id="IPR027417">
    <property type="entry name" value="P-loop_NTPase"/>
</dbReference>
<keyword evidence="8" id="KW-0472">Membrane</keyword>
<evidence type="ECO:0000256" key="4">
    <source>
        <dbReference type="ARBA" id="ARBA00022490"/>
    </source>
</evidence>
<evidence type="ECO:0000256" key="3">
    <source>
        <dbReference type="ARBA" id="ARBA00022475"/>
    </source>
</evidence>
<dbReference type="SMART" id="SM00962">
    <property type="entry name" value="SRP54"/>
    <property type="match status" value="1"/>
</dbReference>
<dbReference type="EMBL" id="CAEZTO010000001">
    <property type="protein sequence ID" value="CAB4560853.1"/>
    <property type="molecule type" value="Genomic_DNA"/>
</dbReference>
<evidence type="ECO:0000313" key="11">
    <source>
        <dbReference type="EMBL" id="CAB4540047.1"/>
    </source>
</evidence>
<keyword evidence="6" id="KW-0378">Hydrolase</keyword>
<dbReference type="GO" id="GO:0003924">
    <property type="term" value="F:GTPase activity"/>
    <property type="evidence" value="ECO:0007669"/>
    <property type="project" value="TreeGrafter"/>
</dbReference>
<evidence type="ECO:0000259" key="10">
    <source>
        <dbReference type="PROSITE" id="PS00300"/>
    </source>
</evidence>
<comment type="similarity">
    <text evidence="2">Belongs to the GTP-binding SRP family.</text>
</comment>